<evidence type="ECO:0000313" key="2">
    <source>
        <dbReference type="RefSeq" id="XP_072796959.1"/>
    </source>
</evidence>
<dbReference type="GeneID" id="140686655"/>
<keyword evidence="1" id="KW-1185">Reference proteome</keyword>
<dbReference type="RefSeq" id="XP_072796959.1">
    <property type="nucleotide sequence ID" value="XM_072940858.1"/>
</dbReference>
<organism evidence="1 2">
    <name type="scientific">Vicugna pacos</name>
    <name type="common">Alpaca</name>
    <name type="synonym">Lama pacos</name>
    <dbReference type="NCBI Taxonomy" id="30538"/>
    <lineage>
        <taxon>Eukaryota</taxon>
        <taxon>Metazoa</taxon>
        <taxon>Chordata</taxon>
        <taxon>Craniata</taxon>
        <taxon>Vertebrata</taxon>
        <taxon>Euteleostomi</taxon>
        <taxon>Mammalia</taxon>
        <taxon>Eutheria</taxon>
        <taxon>Laurasiatheria</taxon>
        <taxon>Artiodactyla</taxon>
        <taxon>Tylopoda</taxon>
        <taxon>Camelidae</taxon>
        <taxon>Vicugna</taxon>
    </lineage>
</organism>
<name>A0ABM5BKN9_VICPA</name>
<proteinExistence type="predicted"/>
<reference evidence="2" key="1">
    <citation type="submission" date="2025-08" db="UniProtKB">
        <authorList>
            <consortium name="RefSeq"/>
        </authorList>
    </citation>
    <scope>IDENTIFICATION</scope>
</reference>
<sequence length="136" mass="15274">MCSAQPLPSKSPHLEYPLGFLVSTHIQPLRFSFSVPSAELLKTMLVKGLSQGSPKPIEPSFFTADYHLLHHSSSENILSPNNSTGLPPSFDLEEGITYAQMQTVIEEVLEESGYYNLISNRYHSYPWGNKNHPNNR</sequence>
<evidence type="ECO:0000313" key="1">
    <source>
        <dbReference type="Proteomes" id="UP001652581"/>
    </source>
</evidence>
<protein>
    <submittedName>
        <fullName evidence="2">Serine/threonine-protein kinase Nek10-like</fullName>
    </submittedName>
</protein>
<accession>A0ABM5BKN9</accession>
<dbReference type="Proteomes" id="UP001652581">
    <property type="component" value="Chromosome 17"/>
</dbReference>
<gene>
    <name evidence="2" type="primary">LOC140686655</name>
</gene>